<keyword evidence="2" id="KW-1185">Reference proteome</keyword>
<protein>
    <submittedName>
        <fullName evidence="1">Alpha amylase, catalytic domain protein</fullName>
    </submittedName>
</protein>
<reference evidence="1 2" key="1">
    <citation type="submission" date="2024-04" db="EMBL/GenBank/DDBJ databases">
        <title>Tritrichomonas musculus Genome.</title>
        <authorList>
            <person name="Alves-Ferreira E."/>
            <person name="Grigg M."/>
            <person name="Lorenzi H."/>
            <person name="Galac M."/>
        </authorList>
    </citation>
    <scope>NUCLEOTIDE SEQUENCE [LARGE SCALE GENOMIC DNA]</scope>
    <source>
        <strain evidence="1 2">EAF2021</strain>
    </source>
</reference>
<dbReference type="InterPro" id="IPR017853">
    <property type="entry name" value="GH"/>
</dbReference>
<name>A0ABR2KW35_9EUKA</name>
<gene>
    <name evidence="1" type="ORF">M9Y10_023751</name>
</gene>
<dbReference type="Proteomes" id="UP001470230">
    <property type="component" value="Unassembled WGS sequence"/>
</dbReference>
<evidence type="ECO:0000313" key="1">
    <source>
        <dbReference type="EMBL" id="KAK8895305.1"/>
    </source>
</evidence>
<accession>A0ABR2KW35</accession>
<evidence type="ECO:0000313" key="2">
    <source>
        <dbReference type="Proteomes" id="UP001470230"/>
    </source>
</evidence>
<sequence length="177" mass="20098">MNKSPVMIYAGQEFGEKGMDEEGFSGRDGRLTIFDYWSPEALKNGYYNEDALTHEQLDLLGNYKKILNLANSEKAISQGLFFDLLYVNGHLNTRQYPFLRKKDDDLILIVANFDDNLASVDVNIPKAAFDYMNIKPGSYKATDLLSDYHLDFILSPDGAIHVDIPPYREIALKFSSL</sequence>
<dbReference type="SUPFAM" id="SSF51445">
    <property type="entry name" value="(Trans)glycosidases"/>
    <property type="match status" value="1"/>
</dbReference>
<dbReference type="EMBL" id="JAPFFF010000003">
    <property type="protein sequence ID" value="KAK8895305.1"/>
    <property type="molecule type" value="Genomic_DNA"/>
</dbReference>
<comment type="caution">
    <text evidence="1">The sequence shown here is derived from an EMBL/GenBank/DDBJ whole genome shotgun (WGS) entry which is preliminary data.</text>
</comment>
<organism evidence="1 2">
    <name type="scientific">Tritrichomonas musculus</name>
    <dbReference type="NCBI Taxonomy" id="1915356"/>
    <lineage>
        <taxon>Eukaryota</taxon>
        <taxon>Metamonada</taxon>
        <taxon>Parabasalia</taxon>
        <taxon>Tritrichomonadida</taxon>
        <taxon>Tritrichomonadidae</taxon>
        <taxon>Tritrichomonas</taxon>
    </lineage>
</organism>
<proteinExistence type="predicted"/>